<accession>A0A4R5UCU6</accession>
<keyword evidence="1" id="KW-0732">Signal</keyword>
<feature type="chain" id="PRO_5020403880" evidence="1">
    <location>
        <begin position="23"/>
        <end position="206"/>
    </location>
</feature>
<name>A0A4R5UCU6_9GAMM</name>
<dbReference type="AlphaFoldDB" id="A0A4R5UCU6"/>
<evidence type="ECO:0000313" key="2">
    <source>
        <dbReference type="EMBL" id="TDK32931.1"/>
    </source>
</evidence>
<evidence type="ECO:0000256" key="1">
    <source>
        <dbReference type="SAM" id="SignalP"/>
    </source>
</evidence>
<dbReference type="RefSeq" id="WP_133392461.1">
    <property type="nucleotide sequence ID" value="NZ_SMTG01000002.1"/>
</dbReference>
<reference evidence="2 3" key="1">
    <citation type="submission" date="2019-03" db="EMBL/GenBank/DDBJ databases">
        <title>Luteimonas zhaokaii sp.nov., isolated from the rectal contents of Plateau pika in Yushu, Qinghai Province, China.</title>
        <authorList>
            <person name="Zhang G."/>
        </authorList>
    </citation>
    <scope>NUCLEOTIDE SEQUENCE [LARGE SCALE GENOMIC DNA]</scope>
    <source>
        <strain evidence="2 3">THG-MD21</strain>
    </source>
</reference>
<evidence type="ECO:0000313" key="3">
    <source>
        <dbReference type="Proteomes" id="UP000295543"/>
    </source>
</evidence>
<dbReference type="OrthoDB" id="9151236at2"/>
<protein>
    <submittedName>
        <fullName evidence="2">Uncharacterized protein</fullName>
    </submittedName>
</protein>
<comment type="caution">
    <text evidence="2">The sequence shown here is derived from an EMBL/GenBank/DDBJ whole genome shotgun (WGS) entry which is preliminary data.</text>
</comment>
<feature type="signal peptide" evidence="1">
    <location>
        <begin position="1"/>
        <end position="22"/>
    </location>
</feature>
<organism evidence="2 3">
    <name type="scientific">Luteimonas terrae</name>
    <dbReference type="NCBI Taxonomy" id="1530191"/>
    <lineage>
        <taxon>Bacteria</taxon>
        <taxon>Pseudomonadati</taxon>
        <taxon>Pseudomonadota</taxon>
        <taxon>Gammaproteobacteria</taxon>
        <taxon>Lysobacterales</taxon>
        <taxon>Lysobacteraceae</taxon>
        <taxon>Luteimonas</taxon>
    </lineage>
</organism>
<dbReference type="Proteomes" id="UP000295543">
    <property type="component" value="Unassembled WGS sequence"/>
</dbReference>
<keyword evidence="3" id="KW-1185">Reference proteome</keyword>
<dbReference type="EMBL" id="SMTG01000002">
    <property type="protein sequence ID" value="TDK32931.1"/>
    <property type="molecule type" value="Genomic_DNA"/>
</dbReference>
<sequence length="206" mass="22810">MRHWIPMLLLACVLAVPAAANAQQPDNAELSSLYDADQQARADRANIDWNRVAREDAERRARVLALMREGAVRSAEDHFRAAMVFQHGSTLADYRIAHALATLASALDPERVNYRWLIAASWDRMTAQLQPQWYGTQFHGSDTGMFLYPVAEDAVDDAERARMGTPSLAEARANLVTMAASTGQTVRPDPPTIEALRRERAAAKAP</sequence>
<proteinExistence type="predicted"/>
<gene>
    <name evidence="2" type="ORF">E2F49_02435</name>
</gene>